<keyword evidence="6 8" id="KW-0472">Membrane</keyword>
<dbReference type="Proteomes" id="UP001595526">
    <property type="component" value="Unassembled WGS sequence"/>
</dbReference>
<dbReference type="InterPro" id="IPR023996">
    <property type="entry name" value="TonB-dep_OMP_SusC/RagA"/>
</dbReference>
<dbReference type="InterPro" id="IPR036942">
    <property type="entry name" value="Beta-barrel_TonB_sf"/>
</dbReference>
<dbReference type="SUPFAM" id="SSF56935">
    <property type="entry name" value="Porins"/>
    <property type="match status" value="1"/>
</dbReference>
<keyword evidence="4 8" id="KW-0812">Transmembrane</keyword>
<comment type="caution">
    <text evidence="12">The sequence shown here is derived from an EMBL/GenBank/DDBJ whole genome shotgun (WGS) entry which is preliminary data.</text>
</comment>
<dbReference type="InterPro" id="IPR023997">
    <property type="entry name" value="TonB-dep_OMP_SusC/RagA_CS"/>
</dbReference>
<organism evidence="12 13">
    <name type="scientific">Parapedobacter deserti</name>
    <dbReference type="NCBI Taxonomy" id="1912957"/>
    <lineage>
        <taxon>Bacteria</taxon>
        <taxon>Pseudomonadati</taxon>
        <taxon>Bacteroidota</taxon>
        <taxon>Sphingobacteriia</taxon>
        <taxon>Sphingobacteriales</taxon>
        <taxon>Sphingobacteriaceae</taxon>
        <taxon>Parapedobacter</taxon>
    </lineage>
</organism>
<dbReference type="InterPro" id="IPR008969">
    <property type="entry name" value="CarboxyPept-like_regulatory"/>
</dbReference>
<dbReference type="NCBIfam" id="TIGR04056">
    <property type="entry name" value="OMP_RagA_SusC"/>
    <property type="match status" value="1"/>
</dbReference>
<evidence type="ECO:0000313" key="13">
    <source>
        <dbReference type="Proteomes" id="UP001595526"/>
    </source>
</evidence>
<keyword evidence="5 9" id="KW-0798">TonB box</keyword>
<dbReference type="SUPFAM" id="SSF49464">
    <property type="entry name" value="Carboxypeptidase regulatory domain-like"/>
    <property type="match status" value="1"/>
</dbReference>
<evidence type="ECO:0000256" key="2">
    <source>
        <dbReference type="ARBA" id="ARBA00022448"/>
    </source>
</evidence>
<evidence type="ECO:0000313" key="12">
    <source>
        <dbReference type="EMBL" id="MFC3197717.1"/>
    </source>
</evidence>
<name>A0ABV7JKK9_9SPHI</name>
<evidence type="ECO:0000256" key="1">
    <source>
        <dbReference type="ARBA" id="ARBA00004571"/>
    </source>
</evidence>
<keyword evidence="13" id="KW-1185">Reference proteome</keyword>
<protein>
    <submittedName>
        <fullName evidence="12">SusC/RagA family TonB-linked outer membrane protein</fullName>
    </submittedName>
</protein>
<dbReference type="NCBIfam" id="TIGR04057">
    <property type="entry name" value="SusC_RagA_signa"/>
    <property type="match status" value="1"/>
</dbReference>
<comment type="subcellular location">
    <subcellularLocation>
        <location evidence="1 8">Cell outer membrane</location>
        <topology evidence="1 8">Multi-pass membrane protein</topology>
    </subcellularLocation>
</comment>
<evidence type="ECO:0000256" key="4">
    <source>
        <dbReference type="ARBA" id="ARBA00022692"/>
    </source>
</evidence>
<evidence type="ECO:0000256" key="7">
    <source>
        <dbReference type="ARBA" id="ARBA00023237"/>
    </source>
</evidence>
<evidence type="ECO:0000259" key="11">
    <source>
        <dbReference type="Pfam" id="PF07715"/>
    </source>
</evidence>
<evidence type="ECO:0000256" key="8">
    <source>
        <dbReference type="PROSITE-ProRule" id="PRU01360"/>
    </source>
</evidence>
<reference evidence="13" key="1">
    <citation type="journal article" date="2019" name="Int. J. Syst. Evol. Microbiol.">
        <title>The Global Catalogue of Microorganisms (GCM) 10K type strain sequencing project: providing services to taxonomists for standard genome sequencing and annotation.</title>
        <authorList>
            <consortium name="The Broad Institute Genomics Platform"/>
            <consortium name="The Broad Institute Genome Sequencing Center for Infectious Disease"/>
            <person name="Wu L."/>
            <person name="Ma J."/>
        </authorList>
    </citation>
    <scope>NUCLEOTIDE SEQUENCE [LARGE SCALE GENOMIC DNA]</scope>
    <source>
        <strain evidence="13">KCTC 52416</strain>
    </source>
</reference>
<keyword evidence="3 8" id="KW-1134">Transmembrane beta strand</keyword>
<evidence type="ECO:0000259" key="10">
    <source>
        <dbReference type="Pfam" id="PF00593"/>
    </source>
</evidence>
<dbReference type="InterPro" id="IPR000531">
    <property type="entry name" value="Beta-barrel_TonB"/>
</dbReference>
<accession>A0ABV7JKK9</accession>
<evidence type="ECO:0000256" key="5">
    <source>
        <dbReference type="ARBA" id="ARBA00023077"/>
    </source>
</evidence>
<keyword evidence="2 8" id="KW-0813">Transport</keyword>
<dbReference type="Pfam" id="PF00593">
    <property type="entry name" value="TonB_dep_Rec_b-barrel"/>
    <property type="match status" value="1"/>
</dbReference>
<dbReference type="PROSITE" id="PS52016">
    <property type="entry name" value="TONB_DEPENDENT_REC_3"/>
    <property type="match status" value="1"/>
</dbReference>
<gene>
    <name evidence="12" type="ORF">ACFOET_08840</name>
</gene>
<dbReference type="Pfam" id="PF13715">
    <property type="entry name" value="CarbopepD_reg_2"/>
    <property type="match status" value="1"/>
</dbReference>
<feature type="domain" description="TonB-dependent receptor-like beta-barrel" evidence="10">
    <location>
        <begin position="508"/>
        <end position="958"/>
    </location>
</feature>
<dbReference type="Gene3D" id="2.60.40.1120">
    <property type="entry name" value="Carboxypeptidase-like, regulatory domain"/>
    <property type="match status" value="1"/>
</dbReference>
<dbReference type="InterPro" id="IPR039426">
    <property type="entry name" value="TonB-dep_rcpt-like"/>
</dbReference>
<sequence length="1147" mass="125312">MSVFLQWRIKFSGPNPSRLVTAFKLVCCLNLVIPFASWAGVSQTLEKVVTIQLEEKNVPEALDKLAKLTGANFSFTGSKISGAGPVKASFKEQKLSAVLNSILTPHNLEYKAVGQTIVINVAASKKAAPILIVGVITDEVGEPLPGVSIKIKNSEKGTTSDVNGKYSISVPDRTSILVFSYIGSETVEEMVGARKTINIILKSSSSRFDEVVVTGYGDPIDRKDLVGSVGKVNMEDLNKAPVVSFDQALAGRVAGVQVSSVDGQPGSAINIVIRGANSITQDNSPLYVIDGFPIEDNENPAINPADIESIDVLKDAASTSIYGSRGSNGVIMITTKRGKAGAPRINYDGYQGFQTISKAIPVLDPYEFVKLQFEIDSNYTIANYLNDGKTIESYREIKGIDWQDKVFNTAPFGNHHISMSGGDNKTRYTVSGSITNQDGILVNSGFKRYQGRVTLDQNVNDKLKVGISANYSDINSYGTIVTNNNSLPSASFMYAVWSFRPTAGDVANLDFENELFDPSIDPNTDYRVNPYMQAKNELRQSASTSLLSNVFAEYKFNKHLKLRVTGAMNRSGREAISFYNSSTRQGSPRNPQSLGVNGGRILFGTTNLSNENMLIYNRKFGQHHLDFVVDYSQQRSESYSSGATAVQVPNESLGISGIDEGTPRSITAASSAWALQSVLGRVNYRYKSKYALSASLRTDGSSKFAAGNRWSYFSSLGVSYRLSEEEFIKDLSFLSDAKLRINYGSIGNNRVNDFASLSSIAFPVGFFYSFGNSTPSVGGGPVTLGNPTLKWETTNEVDFGIDVGFIEDKIRLTADYYKKVTSNLLLNAQLPTMTGYTSAFENIGKVSNSGFELSISSDNISTENFRWNSNFNIAFNRNKVLALTRGQESITTAVGGLFNTTPLWIAKIGQPIAMFYGVLSDGLYQYEDFNQLANGRYVLKDEVPANGLARNIIQPGFLKYRDLNNDGNVTATDFTVIGNPNPDFIGGFTNNFFYKGFDLNVFFQFSYGNDIMNANRIVMEGANLVNLNTNMYATYANRWTPSNTNTTIPSRAGAVGQPYYSNRTIEDGSYLRLKTVSLGYTLPAKLTKSVGVSTMRFYSSAQNLLTITGYSGPDPEVSTRHSALTTGLDFSSYPRAKTLVFGLQLTL</sequence>
<comment type="similarity">
    <text evidence="8 9">Belongs to the TonB-dependent receptor family.</text>
</comment>
<dbReference type="InterPro" id="IPR012910">
    <property type="entry name" value="Plug_dom"/>
</dbReference>
<dbReference type="InterPro" id="IPR037066">
    <property type="entry name" value="Plug_dom_sf"/>
</dbReference>
<dbReference type="Pfam" id="PF07715">
    <property type="entry name" value="Plug"/>
    <property type="match status" value="1"/>
</dbReference>
<keyword evidence="7 8" id="KW-0998">Cell outer membrane</keyword>
<evidence type="ECO:0000256" key="3">
    <source>
        <dbReference type="ARBA" id="ARBA00022452"/>
    </source>
</evidence>
<dbReference type="RefSeq" id="WP_379021673.1">
    <property type="nucleotide sequence ID" value="NZ_JBHRTA010000029.1"/>
</dbReference>
<evidence type="ECO:0000256" key="9">
    <source>
        <dbReference type="RuleBase" id="RU003357"/>
    </source>
</evidence>
<evidence type="ECO:0000256" key="6">
    <source>
        <dbReference type="ARBA" id="ARBA00023136"/>
    </source>
</evidence>
<dbReference type="EMBL" id="JBHRTA010000029">
    <property type="protein sequence ID" value="MFC3197717.1"/>
    <property type="molecule type" value="Genomic_DNA"/>
</dbReference>
<dbReference type="Gene3D" id="2.170.130.10">
    <property type="entry name" value="TonB-dependent receptor, plug domain"/>
    <property type="match status" value="1"/>
</dbReference>
<dbReference type="Gene3D" id="2.40.170.20">
    <property type="entry name" value="TonB-dependent receptor, beta-barrel domain"/>
    <property type="match status" value="1"/>
</dbReference>
<proteinExistence type="inferred from homology"/>
<feature type="domain" description="TonB-dependent receptor plug" evidence="11">
    <location>
        <begin position="222"/>
        <end position="330"/>
    </location>
</feature>